<keyword evidence="3 4" id="KW-0732">Signal</keyword>
<sequence length="241" mass="27692">MKRNQLHILIFPLLFSTILHAQILNTEVKAKIELSYFEEMVSVTGTAENLDDGIKNLSYTLSVIKKNKQTTNTSNNSQNGEFTLNPNEKKILSTTKINQSTKDEIIILLLIYDDNDVMVGKDRIIVEEKKSDVLNKNETELEITGIVSDDTKTKVGKDFYDIYFSKYNSEAIKGNQIVQIEEQLNIGRTTILKITIDNKLISEFIANPNEEFLSQKAEEAIQITKKYFKDLEKLKNRIEQY</sequence>
<dbReference type="Pfam" id="PF10627">
    <property type="entry name" value="CsgE"/>
    <property type="match status" value="1"/>
</dbReference>
<reference evidence="5 6" key="1">
    <citation type="submission" date="2024-04" db="EMBL/GenBank/DDBJ databases">
        <title>Flavobacterium sp. DGU41 16S ribosomal RNA gene Genome sequencing and assembly.</title>
        <authorList>
            <person name="Park S."/>
        </authorList>
    </citation>
    <scope>NUCLEOTIDE SEQUENCE [LARGE SCALE GENOMIC DNA]</scope>
    <source>
        <strain evidence="5 6">DGU41</strain>
    </source>
</reference>
<comment type="function">
    <text evidence="1">May be involved in the biogenesis of curli organelles.</text>
</comment>
<dbReference type="RefSeq" id="WP_341683165.1">
    <property type="nucleotide sequence ID" value="NZ_JBBYHT010000004.1"/>
</dbReference>
<accession>A0ABU9I755</accession>
<gene>
    <name evidence="5" type="ORF">AAEO58_09310</name>
</gene>
<evidence type="ECO:0000256" key="1">
    <source>
        <dbReference type="ARBA" id="ARBA00003989"/>
    </source>
</evidence>
<organism evidence="5 6">
    <name type="scientific">Flavobacterium helocola</name>
    <dbReference type="NCBI Taxonomy" id="3139139"/>
    <lineage>
        <taxon>Bacteria</taxon>
        <taxon>Pseudomonadati</taxon>
        <taxon>Bacteroidota</taxon>
        <taxon>Flavobacteriia</taxon>
        <taxon>Flavobacteriales</taxon>
        <taxon>Flavobacteriaceae</taxon>
        <taxon>Flavobacterium</taxon>
    </lineage>
</organism>
<feature type="chain" id="PRO_5045216032" description="Curli production assembly/transport component CsgE" evidence="4">
    <location>
        <begin position="22"/>
        <end position="241"/>
    </location>
</feature>
<evidence type="ECO:0000256" key="4">
    <source>
        <dbReference type="SAM" id="SignalP"/>
    </source>
</evidence>
<dbReference type="Gene3D" id="2.60.40.2420">
    <property type="match status" value="1"/>
</dbReference>
<dbReference type="InterPro" id="IPR018900">
    <property type="entry name" value="Curli_CsgE"/>
</dbReference>
<proteinExistence type="predicted"/>
<comment type="caution">
    <text evidence="5">The sequence shown here is derived from an EMBL/GenBank/DDBJ whole genome shotgun (WGS) entry which is preliminary data.</text>
</comment>
<evidence type="ECO:0000313" key="5">
    <source>
        <dbReference type="EMBL" id="MEL1248241.1"/>
    </source>
</evidence>
<evidence type="ECO:0000313" key="6">
    <source>
        <dbReference type="Proteomes" id="UP001393056"/>
    </source>
</evidence>
<dbReference type="Proteomes" id="UP001393056">
    <property type="component" value="Unassembled WGS sequence"/>
</dbReference>
<keyword evidence="6" id="KW-1185">Reference proteome</keyword>
<protein>
    <recommendedName>
        <fullName evidence="2">Curli production assembly/transport component CsgE</fullName>
    </recommendedName>
</protein>
<feature type="signal peptide" evidence="4">
    <location>
        <begin position="1"/>
        <end position="21"/>
    </location>
</feature>
<evidence type="ECO:0000256" key="3">
    <source>
        <dbReference type="ARBA" id="ARBA00022729"/>
    </source>
</evidence>
<dbReference type="EMBL" id="JBBYHT010000004">
    <property type="protein sequence ID" value="MEL1248241.1"/>
    <property type="molecule type" value="Genomic_DNA"/>
</dbReference>
<evidence type="ECO:0000256" key="2">
    <source>
        <dbReference type="ARBA" id="ARBA00014024"/>
    </source>
</evidence>
<name>A0ABU9I755_9FLAO</name>
<dbReference type="InterPro" id="IPR053722">
    <property type="entry name" value="Curli_assembly_CsgC/AgfC"/>
</dbReference>